<dbReference type="Pfam" id="PF00005">
    <property type="entry name" value="ABC_tran"/>
    <property type="match status" value="2"/>
</dbReference>
<dbReference type="GO" id="GO:0016887">
    <property type="term" value="F:ATP hydrolysis activity"/>
    <property type="evidence" value="ECO:0007669"/>
    <property type="project" value="InterPro"/>
</dbReference>
<keyword evidence="16" id="KW-1185">Reference proteome</keyword>
<evidence type="ECO:0000256" key="8">
    <source>
        <dbReference type="ARBA" id="ARBA00022989"/>
    </source>
</evidence>
<name>A0A0D6M833_9BILA</name>
<dbReference type="PROSITE" id="PS50893">
    <property type="entry name" value="ABC_TRANSPORTER_2"/>
    <property type="match status" value="2"/>
</dbReference>
<feature type="region of interest" description="Disordered" evidence="11">
    <location>
        <begin position="1270"/>
        <end position="1353"/>
    </location>
</feature>
<dbReference type="GO" id="GO:0016020">
    <property type="term" value="C:membrane"/>
    <property type="evidence" value="ECO:0007669"/>
    <property type="project" value="InterPro"/>
</dbReference>
<dbReference type="InterPro" id="IPR050173">
    <property type="entry name" value="ABC_transporter_C-like"/>
</dbReference>
<protein>
    <submittedName>
        <fullName evidence="15">ABC transporter, ATP-binding protein</fullName>
    </submittedName>
</protein>
<dbReference type="InterPro" id="IPR027417">
    <property type="entry name" value="P-loop_NTPase"/>
</dbReference>
<feature type="domain" description="ABC transmembrane type-1" evidence="14">
    <location>
        <begin position="703"/>
        <end position="988"/>
    </location>
</feature>
<evidence type="ECO:0000256" key="7">
    <source>
        <dbReference type="ARBA" id="ARBA00022840"/>
    </source>
</evidence>
<comment type="subcellular location">
    <subcellularLocation>
        <location evidence="1">Endomembrane system</location>
        <topology evidence="1">Multi-pass membrane protein</topology>
    </subcellularLocation>
</comment>
<reference evidence="15 16" key="1">
    <citation type="submission" date="2013-05" db="EMBL/GenBank/DDBJ databases">
        <title>Draft genome of the parasitic nematode Anyclostoma ceylanicum.</title>
        <authorList>
            <person name="Mitreva M."/>
        </authorList>
    </citation>
    <scope>NUCLEOTIDE SEQUENCE [LARGE SCALE GENOMIC DNA]</scope>
</reference>
<dbReference type="FunFam" id="3.40.50.300:FF:000074">
    <property type="entry name" value="Multidrug resistance-associated protein 5 isoform 1"/>
    <property type="match status" value="1"/>
</dbReference>
<dbReference type="GO" id="GO:0005524">
    <property type="term" value="F:ATP binding"/>
    <property type="evidence" value="ECO:0007669"/>
    <property type="project" value="UniProtKB-KW"/>
</dbReference>
<dbReference type="CDD" id="cd03244">
    <property type="entry name" value="ABCC_MRP_domain2"/>
    <property type="match status" value="1"/>
</dbReference>
<keyword evidence="8 12" id="KW-1133">Transmembrane helix</keyword>
<accession>A0A0D6M833</accession>
<dbReference type="CDD" id="cd18599">
    <property type="entry name" value="ABC_6TM_MRP5_8_9_D2"/>
    <property type="match status" value="1"/>
</dbReference>
<dbReference type="CDD" id="cd18592">
    <property type="entry name" value="ABC_6TM_MRP5_8_9_D1"/>
    <property type="match status" value="1"/>
</dbReference>
<evidence type="ECO:0000256" key="10">
    <source>
        <dbReference type="ARBA" id="ARBA00023180"/>
    </source>
</evidence>
<feature type="transmembrane region" description="Helical" evidence="12">
    <location>
        <begin position="796"/>
        <end position="817"/>
    </location>
</feature>
<keyword evidence="5" id="KW-0677">Repeat</keyword>
<dbReference type="GO" id="GO:0012505">
    <property type="term" value="C:endomembrane system"/>
    <property type="evidence" value="ECO:0007669"/>
    <property type="project" value="UniProtKB-SubCell"/>
</dbReference>
<dbReference type="FunFam" id="1.20.1560.10:FF:000162">
    <property type="entry name" value="Predicted protein"/>
    <property type="match status" value="1"/>
</dbReference>
<dbReference type="InterPro" id="IPR036640">
    <property type="entry name" value="ABC1_TM_sf"/>
</dbReference>
<feature type="transmembrane region" description="Helical" evidence="12">
    <location>
        <begin position="699"/>
        <end position="723"/>
    </location>
</feature>
<evidence type="ECO:0000256" key="12">
    <source>
        <dbReference type="SAM" id="Phobius"/>
    </source>
</evidence>
<comment type="similarity">
    <text evidence="2">Belongs to the ABC transporter superfamily. ABCC family. Conjugate transporter (TC 3.A.1.208) subfamily.</text>
</comment>
<keyword evidence="6" id="KW-0547">Nucleotide-binding</keyword>
<dbReference type="EMBL" id="KE124790">
    <property type="protein sequence ID" value="EPB79658.1"/>
    <property type="molecule type" value="Genomic_DNA"/>
</dbReference>
<feature type="transmembrane region" description="Helical" evidence="12">
    <location>
        <begin position="274"/>
        <end position="292"/>
    </location>
</feature>
<evidence type="ECO:0000256" key="3">
    <source>
        <dbReference type="ARBA" id="ARBA00022448"/>
    </source>
</evidence>
<dbReference type="Gene3D" id="1.20.1560.10">
    <property type="entry name" value="ABC transporter type 1, transmembrane domain"/>
    <property type="match status" value="2"/>
</dbReference>
<evidence type="ECO:0000259" key="14">
    <source>
        <dbReference type="PROSITE" id="PS50929"/>
    </source>
</evidence>
<feature type="transmembrane region" description="Helical" evidence="12">
    <location>
        <begin position="837"/>
        <end position="856"/>
    </location>
</feature>
<feature type="transmembrane region" description="Helical" evidence="12">
    <location>
        <begin position="357"/>
        <end position="378"/>
    </location>
</feature>
<evidence type="ECO:0000256" key="11">
    <source>
        <dbReference type="SAM" id="MobiDB-lite"/>
    </source>
</evidence>
<dbReference type="InterPro" id="IPR003593">
    <property type="entry name" value="AAA+_ATPase"/>
</dbReference>
<evidence type="ECO:0000259" key="13">
    <source>
        <dbReference type="PROSITE" id="PS50893"/>
    </source>
</evidence>
<keyword evidence="7 15" id="KW-0067">ATP-binding</keyword>
<keyword evidence="9 12" id="KW-0472">Membrane</keyword>
<feature type="domain" description="ABC transmembrane type-1" evidence="14">
    <location>
        <begin position="131"/>
        <end position="415"/>
    </location>
</feature>
<dbReference type="PANTHER" id="PTHR24223">
    <property type="entry name" value="ATP-BINDING CASSETTE SUB-FAMILY C"/>
    <property type="match status" value="1"/>
</dbReference>
<sequence length="1353" mass="149720">MVTKDVSGSMATDPAERYAHGGAKKTMTRYVSSLRNMVPIRKGKRTGVKGGAKIDESGLFSFVTYSWVFEYLFSAFKGKLDKDQVWNCSIYDASNVNMARMEVLWEEELKRNPQSPSLFRALFRFIKTRLWAACGVFLFCLIFGFIGPTCLIRGLVQFAERPPLEGESVNYRLGISLVIAIGLVEVARVLSYGATWAISYRTGIRVRGALLGLLFKRLLGARNLGKRNAAEFVNMFANDGQRLFDAVTFAPLVIVGPLVLVGGIGYLLAVVGRWSLLGILVFLIFDVIQYGLGKTMVRCRNNAIEKTEKRISLMGEIIRCIRIIKINCMEESFSKRIEQMRHAEKVDIQTAGYAQSLAIACGPVVPVVAAILTFLGVVLSGHDLLASDAFSAITVFFVMLFGIRMIPYGSRYLAEAVVAIRRIQQILLVAEPSTTPTEATPVDTQQSVFSLDNVTLLIRRKELTGICGPVGCGKSALLNSIIGHMYAVSGDVEIGGSFAYVPQTPWIQNATVQENILFGSAMNSQRYYKAVSSCQLTKDMEALAAGDQTEVGEKIFENAVRDVLSSKTVLLVTTDPQRLALCDRVVFMDSGRVVAHGSHDELLATCAQYKEYCESAHVQEEISTHESILDNSHQEGRVASPSDEDIDKVEEVVDIRDPGAKLIAEDESKGKLVDDEEDYGLAAMSFSIYKSYIRAAGSIAVWLLLLAAFILNVSASIFSTFWLSRWLKTGHGEELVEVNGSIRLHSEGSLADSPDTPYYSTIYGISLVILFVSGLIKAMIFVKVSLNAASRLHNNMFSSVIRGTVGFFDATPTGRILNRFSKDMDEIDVKLPFTAEVFLQNMITCIGFLLVIAWLVDNYFVDEPIYAIISSLKRSENISRSPLFDHITATIEGLACIHSYGQSARFLEALKQRLDANSGAVFMFQSAMRWLAVWLDLLVVIITSIVAFFIVVLTGTLSPADAGMALAFAVQMSGIFQFAVRTQTELEAKMTSVERVAYYSENIQPEGDWETRKGVDVPKEWPQNGQIDFQSVKLRYRPKFPLALNDVTFEIKPKEKIGVIGRTGSGKSSLGNVLYRLYPLTWGRIFIDGVDIATVGLHRLRRAMSFIPQDPVLFAGTIRSNLDPNNLFTDSELWSALEKTYLKTLISNLDKKLESEVTAGGENFSVGERQLMCLARALLMKSKIVLLDEATASLDMSTDKLIQKVIREVFQDATVILIAHRLENVYGLDRVLMMDGGKVVEFDRPEVLLNKTASELRILVRQTAGADEIFVESEGGGSESSPEIMDKREINDSESVPEIINKDMSPDTESMPEMVEKQASDDEDDSVEIVDRPTNNASSLDDDDIEVVPSPNQ</sequence>
<dbReference type="Pfam" id="PF00664">
    <property type="entry name" value="ABC_membrane"/>
    <property type="match status" value="2"/>
</dbReference>
<dbReference type="Proteomes" id="UP000054495">
    <property type="component" value="Unassembled WGS sequence"/>
</dbReference>
<evidence type="ECO:0000256" key="5">
    <source>
        <dbReference type="ARBA" id="ARBA00022737"/>
    </source>
</evidence>
<feature type="domain" description="ABC transporter" evidence="13">
    <location>
        <begin position="1027"/>
        <end position="1261"/>
    </location>
</feature>
<keyword evidence="3" id="KW-0813">Transport</keyword>
<feature type="transmembrane region" description="Helical" evidence="12">
    <location>
        <begin position="175"/>
        <end position="198"/>
    </location>
</feature>
<dbReference type="PANTHER" id="PTHR24223:SF447">
    <property type="entry name" value="MULTIDRUG RESISTANCE-ASSOCIATED PROTEIN 5"/>
    <property type="match status" value="1"/>
</dbReference>
<evidence type="ECO:0000313" key="16">
    <source>
        <dbReference type="Proteomes" id="UP000054495"/>
    </source>
</evidence>
<keyword evidence="10" id="KW-0325">Glycoprotein</keyword>
<evidence type="ECO:0000256" key="6">
    <source>
        <dbReference type="ARBA" id="ARBA00022741"/>
    </source>
</evidence>
<dbReference type="InterPro" id="IPR003439">
    <property type="entry name" value="ABC_transporter-like_ATP-bd"/>
</dbReference>
<feature type="transmembrane region" description="Helical" evidence="12">
    <location>
        <begin position="933"/>
        <end position="956"/>
    </location>
</feature>
<feature type="transmembrane region" description="Helical" evidence="12">
    <location>
        <begin position="384"/>
        <end position="403"/>
    </location>
</feature>
<evidence type="ECO:0000256" key="2">
    <source>
        <dbReference type="ARBA" id="ARBA00009726"/>
    </source>
</evidence>
<dbReference type="InterPro" id="IPR011527">
    <property type="entry name" value="ABC1_TM_dom"/>
</dbReference>
<dbReference type="PROSITE" id="PS00211">
    <property type="entry name" value="ABC_TRANSPORTER_1"/>
    <property type="match status" value="1"/>
</dbReference>
<dbReference type="FunFam" id="1.20.1560.10:FF:000015">
    <property type="entry name" value="multidrug resistance-associated protein 5 isoform X1"/>
    <property type="match status" value="1"/>
</dbReference>
<dbReference type="PROSITE" id="PS50929">
    <property type="entry name" value="ABC_TM1F"/>
    <property type="match status" value="2"/>
</dbReference>
<proteinExistence type="inferred from homology"/>
<dbReference type="GO" id="GO:0140359">
    <property type="term" value="F:ABC-type transporter activity"/>
    <property type="evidence" value="ECO:0007669"/>
    <property type="project" value="InterPro"/>
</dbReference>
<evidence type="ECO:0000256" key="1">
    <source>
        <dbReference type="ARBA" id="ARBA00004127"/>
    </source>
</evidence>
<dbReference type="Gene3D" id="3.40.50.300">
    <property type="entry name" value="P-loop containing nucleotide triphosphate hydrolases"/>
    <property type="match status" value="3"/>
</dbReference>
<evidence type="ECO:0000256" key="9">
    <source>
        <dbReference type="ARBA" id="ARBA00023136"/>
    </source>
</evidence>
<dbReference type="SMART" id="SM00382">
    <property type="entry name" value="AAA"/>
    <property type="match status" value="2"/>
</dbReference>
<organism evidence="15 16">
    <name type="scientific">Ancylostoma ceylanicum</name>
    <dbReference type="NCBI Taxonomy" id="53326"/>
    <lineage>
        <taxon>Eukaryota</taxon>
        <taxon>Metazoa</taxon>
        <taxon>Ecdysozoa</taxon>
        <taxon>Nematoda</taxon>
        <taxon>Chromadorea</taxon>
        <taxon>Rhabditida</taxon>
        <taxon>Rhabditina</taxon>
        <taxon>Rhabditomorpha</taxon>
        <taxon>Strongyloidea</taxon>
        <taxon>Ancylostomatidae</taxon>
        <taxon>Ancylostomatinae</taxon>
        <taxon>Ancylostoma</taxon>
    </lineage>
</organism>
<feature type="transmembrane region" description="Helical" evidence="12">
    <location>
        <begin position="130"/>
        <end position="155"/>
    </location>
</feature>
<dbReference type="SUPFAM" id="SSF90123">
    <property type="entry name" value="ABC transporter transmembrane region"/>
    <property type="match status" value="2"/>
</dbReference>
<feature type="transmembrane region" description="Helical" evidence="12">
    <location>
        <begin position="243"/>
        <end position="268"/>
    </location>
</feature>
<dbReference type="InterPro" id="IPR017871">
    <property type="entry name" value="ABC_transporter-like_CS"/>
</dbReference>
<feature type="transmembrane region" description="Helical" evidence="12">
    <location>
        <begin position="762"/>
        <end position="784"/>
    </location>
</feature>
<gene>
    <name evidence="15" type="ORF">ANCCEY_01202</name>
</gene>
<keyword evidence="4 12" id="KW-0812">Transmembrane</keyword>
<feature type="domain" description="ABC transporter" evidence="13">
    <location>
        <begin position="421"/>
        <end position="615"/>
    </location>
</feature>
<dbReference type="SUPFAM" id="SSF52540">
    <property type="entry name" value="P-loop containing nucleoside triphosphate hydrolases"/>
    <property type="match status" value="2"/>
</dbReference>
<evidence type="ECO:0000313" key="15">
    <source>
        <dbReference type="EMBL" id="EPB79658.1"/>
    </source>
</evidence>
<evidence type="ECO:0000256" key="4">
    <source>
        <dbReference type="ARBA" id="ARBA00022692"/>
    </source>
</evidence>